<proteinExistence type="predicted"/>
<evidence type="ECO:0000313" key="2">
    <source>
        <dbReference type="Proteomes" id="UP000000763"/>
    </source>
</evidence>
<name>Q8LMN9_ORYSJ</name>
<reference evidence="2" key="1">
    <citation type="journal article" date="2005" name="Nature">
        <title>The map-based sequence of the rice genome.</title>
        <authorList>
            <consortium name="International rice genome sequencing project (IRGSP)"/>
            <person name="Matsumoto T."/>
            <person name="Wu J."/>
            <person name="Kanamori H."/>
            <person name="Katayose Y."/>
            <person name="Fujisawa M."/>
            <person name="Namiki N."/>
            <person name="Mizuno H."/>
            <person name="Yamamoto K."/>
            <person name="Antonio B.A."/>
            <person name="Baba T."/>
            <person name="Sakata K."/>
            <person name="Nagamura Y."/>
            <person name="Aoki H."/>
            <person name="Arikawa K."/>
            <person name="Arita K."/>
            <person name="Bito T."/>
            <person name="Chiden Y."/>
            <person name="Fujitsuka N."/>
            <person name="Fukunaka R."/>
            <person name="Hamada M."/>
            <person name="Harada C."/>
            <person name="Hayashi A."/>
            <person name="Hijishita S."/>
            <person name="Honda M."/>
            <person name="Hosokawa S."/>
            <person name="Ichikawa Y."/>
            <person name="Idonuma A."/>
            <person name="Iijima M."/>
            <person name="Ikeda M."/>
            <person name="Ikeno M."/>
            <person name="Ito K."/>
            <person name="Ito S."/>
            <person name="Ito T."/>
            <person name="Ito Y."/>
            <person name="Ito Y."/>
            <person name="Iwabuchi A."/>
            <person name="Kamiya K."/>
            <person name="Karasawa W."/>
            <person name="Kurita K."/>
            <person name="Katagiri S."/>
            <person name="Kikuta A."/>
            <person name="Kobayashi H."/>
            <person name="Kobayashi N."/>
            <person name="Machita K."/>
            <person name="Maehara T."/>
            <person name="Masukawa M."/>
            <person name="Mizubayashi T."/>
            <person name="Mukai Y."/>
            <person name="Nagasaki H."/>
            <person name="Nagata Y."/>
            <person name="Naito S."/>
            <person name="Nakashima M."/>
            <person name="Nakama Y."/>
            <person name="Nakamichi Y."/>
            <person name="Nakamura M."/>
            <person name="Meguro A."/>
            <person name="Negishi M."/>
            <person name="Ohta I."/>
            <person name="Ohta T."/>
            <person name="Okamoto M."/>
            <person name="Ono N."/>
            <person name="Saji S."/>
            <person name="Sakaguchi M."/>
            <person name="Sakai K."/>
            <person name="Shibata M."/>
            <person name="Shimokawa T."/>
            <person name="Song J."/>
            <person name="Takazaki Y."/>
            <person name="Terasawa K."/>
            <person name="Tsugane M."/>
            <person name="Tsuji K."/>
            <person name="Ueda S."/>
            <person name="Waki K."/>
            <person name="Yamagata H."/>
            <person name="Yamamoto M."/>
            <person name="Yamamoto S."/>
            <person name="Yamane H."/>
            <person name="Yoshiki S."/>
            <person name="Yoshihara R."/>
            <person name="Yukawa K."/>
            <person name="Zhong H."/>
            <person name="Yano M."/>
            <person name="Yuan Q."/>
            <person name="Ouyang S."/>
            <person name="Liu J."/>
            <person name="Jones K.M."/>
            <person name="Gansberger K."/>
            <person name="Moffat K."/>
            <person name="Hill J."/>
            <person name="Bera J."/>
            <person name="Fadrosh D."/>
            <person name="Jin S."/>
            <person name="Johri S."/>
            <person name="Kim M."/>
            <person name="Overton L."/>
            <person name="Reardon M."/>
            <person name="Tsitrin T."/>
            <person name="Vuong H."/>
            <person name="Weaver B."/>
            <person name="Ciecko A."/>
            <person name="Tallon L."/>
            <person name="Jackson J."/>
            <person name="Pai G."/>
            <person name="Aken S.V."/>
            <person name="Utterback T."/>
            <person name="Reidmuller S."/>
            <person name="Feldblyum T."/>
            <person name="Hsiao J."/>
            <person name="Zismann V."/>
            <person name="Iobst S."/>
            <person name="de Vazeille A.R."/>
            <person name="Buell C.R."/>
            <person name="Ying K."/>
            <person name="Li Y."/>
            <person name="Lu T."/>
            <person name="Huang Y."/>
            <person name="Zhao Q."/>
            <person name="Feng Q."/>
            <person name="Zhang L."/>
            <person name="Zhu J."/>
            <person name="Weng Q."/>
            <person name="Mu J."/>
            <person name="Lu Y."/>
            <person name="Fan D."/>
            <person name="Liu Y."/>
            <person name="Guan J."/>
            <person name="Zhang Y."/>
            <person name="Yu S."/>
            <person name="Liu X."/>
            <person name="Zhang Y."/>
            <person name="Hong G."/>
            <person name="Han B."/>
            <person name="Choisne N."/>
            <person name="Demange N."/>
            <person name="Orjeda G."/>
            <person name="Samain S."/>
            <person name="Cattolico L."/>
            <person name="Pelletier E."/>
            <person name="Couloux A."/>
            <person name="Segurens B."/>
            <person name="Wincker P."/>
            <person name="D'Hont A."/>
            <person name="Scarpelli C."/>
            <person name="Weissenbach J."/>
            <person name="Salanoubat M."/>
            <person name="Quetier F."/>
            <person name="Yu Y."/>
            <person name="Kim H.R."/>
            <person name="Rambo T."/>
            <person name="Currie J."/>
            <person name="Collura K."/>
            <person name="Luo M."/>
            <person name="Yang T."/>
            <person name="Ammiraju J.S.S."/>
            <person name="Engler F."/>
            <person name="Soderlund C."/>
            <person name="Wing R.A."/>
            <person name="Palmer L.E."/>
            <person name="de la Bastide M."/>
            <person name="Spiegel L."/>
            <person name="Nascimento L."/>
            <person name="Zutavern T."/>
            <person name="O'Shaughnessy A."/>
            <person name="Dike S."/>
            <person name="Dedhia N."/>
            <person name="Preston R."/>
            <person name="Balija V."/>
            <person name="McCombie W.R."/>
            <person name="Chow T."/>
            <person name="Chen H."/>
            <person name="Chung M."/>
            <person name="Chen C."/>
            <person name="Shaw J."/>
            <person name="Wu H."/>
            <person name="Hsiao K."/>
            <person name="Chao Y."/>
            <person name="Chu M."/>
            <person name="Cheng C."/>
            <person name="Hour A."/>
            <person name="Lee P."/>
            <person name="Lin S."/>
            <person name="Lin Y."/>
            <person name="Liou J."/>
            <person name="Liu S."/>
            <person name="Hsing Y."/>
            <person name="Raghuvanshi S."/>
            <person name="Mohanty A."/>
            <person name="Bharti A.K."/>
            <person name="Gaur A."/>
            <person name="Gupta V."/>
            <person name="Kumar D."/>
            <person name="Ravi V."/>
            <person name="Vij S."/>
            <person name="Kapur A."/>
            <person name="Khurana P."/>
            <person name="Khurana P."/>
            <person name="Khurana J.P."/>
            <person name="Tyagi A.K."/>
            <person name="Gaikwad K."/>
            <person name="Singh A."/>
            <person name="Dalal V."/>
            <person name="Srivastava S."/>
            <person name="Dixit A."/>
            <person name="Pal A.K."/>
            <person name="Ghazi I.A."/>
            <person name="Yadav M."/>
            <person name="Pandit A."/>
            <person name="Bhargava A."/>
            <person name="Sureshbabu K."/>
            <person name="Batra K."/>
            <person name="Sharma T.R."/>
            <person name="Mohapatra T."/>
            <person name="Singh N.K."/>
            <person name="Messing J."/>
            <person name="Nelson A.B."/>
            <person name="Fuks G."/>
            <person name="Kavchok S."/>
            <person name="Keizer G."/>
            <person name="Linton E."/>
            <person name="Llaca V."/>
            <person name="Song R."/>
            <person name="Tanyolac B."/>
            <person name="Young S."/>
            <person name="Ho-Il K."/>
            <person name="Hahn J.H."/>
            <person name="Sangsakoo G."/>
            <person name="Vanavichit A."/>
            <person name="de Mattos Luiz.A.T."/>
            <person name="Zimmer P.D."/>
            <person name="Malone G."/>
            <person name="Dellagostin O."/>
            <person name="de Oliveira A.C."/>
            <person name="Bevan M."/>
            <person name="Bancroft I."/>
            <person name="Minx P."/>
            <person name="Cordum H."/>
            <person name="Wilson R."/>
            <person name="Cheng Z."/>
            <person name="Jin W."/>
            <person name="Jiang J."/>
            <person name="Leong S.A."/>
            <person name="Iwama H."/>
            <person name="Gojobori T."/>
            <person name="Itoh T."/>
            <person name="Niimura Y."/>
            <person name="Fujii Y."/>
            <person name="Habara T."/>
            <person name="Sakai H."/>
            <person name="Sato Y."/>
            <person name="Wilson G."/>
            <person name="Kumar K."/>
            <person name="McCouch S."/>
            <person name="Juretic N."/>
            <person name="Hoen D."/>
            <person name="Wright S."/>
            <person name="Bruskiewich R."/>
            <person name="Bureau T."/>
            <person name="Miyao A."/>
            <person name="Hirochika H."/>
            <person name="Nishikawa T."/>
            <person name="Kadowaki K."/>
            <person name="Sugiura M."/>
            <person name="Burr B."/>
            <person name="Sasaki T."/>
        </authorList>
    </citation>
    <scope>NUCLEOTIDE SEQUENCE [LARGE SCALE GENOMIC DNA]</scope>
    <source>
        <strain evidence="2">cv. Nipponbare</strain>
    </source>
</reference>
<sequence length="176" mass="19758">MGGRVARDWTINSALAIPSIQLAELDAAFNEEEVRHVIREMPSNKPPWSDGSTDHFYKSCWPITKKEIMSALNAPHVTNGQGFYKLNCALITLLPKKDGVILIKDFWPIGLIHSFGKLFSKLLVSRLSPCLVMGMVNALIQKAGPARIHKRQLLIYRSTSYKNIKDYKCSGKDKTS</sequence>
<evidence type="ECO:0000313" key="1">
    <source>
        <dbReference type="EMBL" id="AAN04994.1"/>
    </source>
</evidence>
<dbReference type="AlphaFoldDB" id="Q8LMN9"/>
<dbReference type="Proteomes" id="UP000000763">
    <property type="component" value="Chromosome 10"/>
</dbReference>
<gene>
    <name evidence="1" type="ordered locus">LOC_Os10g11000</name>
</gene>
<organism evidence="1 2">
    <name type="scientific">Oryza sativa subsp. japonica</name>
    <name type="common">Rice</name>
    <dbReference type="NCBI Taxonomy" id="39947"/>
    <lineage>
        <taxon>Eukaryota</taxon>
        <taxon>Viridiplantae</taxon>
        <taxon>Streptophyta</taxon>
        <taxon>Embryophyta</taxon>
        <taxon>Tracheophyta</taxon>
        <taxon>Spermatophyta</taxon>
        <taxon>Magnoliopsida</taxon>
        <taxon>Liliopsida</taxon>
        <taxon>Poales</taxon>
        <taxon>Poaceae</taxon>
        <taxon>BOP clade</taxon>
        <taxon>Oryzoideae</taxon>
        <taxon>Oryzeae</taxon>
        <taxon>Oryzinae</taxon>
        <taxon>Oryza</taxon>
        <taxon>Oryza sativa</taxon>
    </lineage>
</organism>
<protein>
    <submittedName>
        <fullName evidence="1">Retrotransposon protein, putative, Ty3-gypsy sub-class</fullName>
    </submittedName>
</protein>
<dbReference type="EMBL" id="AC105744">
    <property type="protein sequence ID" value="AAN04994.1"/>
    <property type="molecule type" value="Genomic_DNA"/>
</dbReference>
<reference evidence="2" key="2">
    <citation type="journal article" date="2008" name="Nucleic Acids Res.">
        <title>The rice annotation project database (RAP-DB): 2008 update.</title>
        <authorList>
            <consortium name="The rice annotation project (RAP)"/>
        </authorList>
    </citation>
    <scope>GENOME REANNOTATION</scope>
    <source>
        <strain evidence="2">cv. Nipponbare</strain>
    </source>
</reference>
<accession>Q8LMN9</accession>